<feature type="domain" description="Helicase C-terminal" evidence="3">
    <location>
        <begin position="393"/>
        <end position="554"/>
    </location>
</feature>
<dbReference type="InterPro" id="IPR038718">
    <property type="entry name" value="SNF2-like_sf"/>
</dbReference>
<evidence type="ECO:0000256" key="1">
    <source>
        <dbReference type="ARBA" id="ARBA00022801"/>
    </source>
</evidence>
<dbReference type="Proteomes" id="UP000011704">
    <property type="component" value="Unassembled WGS sequence"/>
</dbReference>
<dbReference type="Gene3D" id="3.40.50.10810">
    <property type="entry name" value="Tandem AAA-ATPase domain"/>
    <property type="match status" value="1"/>
</dbReference>
<feature type="domain" description="Helicase ATP-binding" evidence="2">
    <location>
        <begin position="111"/>
        <end position="276"/>
    </location>
</feature>
<name>M1YIR2_NITG3</name>
<dbReference type="SMART" id="SM00487">
    <property type="entry name" value="DEXDc"/>
    <property type="match status" value="1"/>
</dbReference>
<dbReference type="Pfam" id="PF00271">
    <property type="entry name" value="Helicase_C"/>
    <property type="match status" value="1"/>
</dbReference>
<dbReference type="SUPFAM" id="SSF52540">
    <property type="entry name" value="P-loop containing nucleoside triphosphate hydrolases"/>
    <property type="match status" value="2"/>
</dbReference>
<sequence>MKLSVVDNEARLECSAMEQIKIKTKLNSRLGGNLKTEKEVLIFPASALPLVRDLLEGGEKTPEAENAFKKFDGHTEARKRILEILENGTSDNVPEVWEKCLDPAQSFAVSAMVVPNLLGLCLFDEQGSGKTVVTIAAFNILKESGKIDAMIVVCPKTMVSEWPQDIEKFLPGKYRISTAAGGRREKFETALKEFDVLVTNYEGVDHMQVALTATAEKTRYLLVVDESYYVKNTESLRSEAAGRLRASCARCFVLCGTPAPNSPYDLINQFNLADTGYTFAGFKKTKDAEADREAISNLVENKGALIRRLKNEVLQDVPEKNFHVVRIPLKGRQALLYEKARSELELELRSLDNTKFKRELATYFQRRAILLQICSIPSMVDPTNTDVPVKHEYLDGLLGDLISKGRKVILWSFYKNSIDDLMGRYASYAPVRIDGSVGVEERREAVRRFQEDPERMVFIGNPAAAGAGVTLHASYDAVYVSYSNQAAHYLQSLDRIHRRGQKSQEVNYYLLVCEGTIEETEVVRLRGKELQQHSLLGDHIPWPASLDEALKELTAD</sequence>
<dbReference type="InterPro" id="IPR001650">
    <property type="entry name" value="Helicase_C-like"/>
</dbReference>
<dbReference type="InParanoid" id="M1YIR2"/>
<keyword evidence="1" id="KW-0378">Hydrolase</keyword>
<evidence type="ECO:0000259" key="3">
    <source>
        <dbReference type="PROSITE" id="PS51194"/>
    </source>
</evidence>
<dbReference type="STRING" id="1266370.NITGR_280099"/>
<evidence type="ECO:0000259" key="2">
    <source>
        <dbReference type="PROSITE" id="PS51192"/>
    </source>
</evidence>
<proteinExistence type="predicted"/>
<dbReference type="CDD" id="cd18793">
    <property type="entry name" value="SF2_C_SNF"/>
    <property type="match status" value="1"/>
</dbReference>
<dbReference type="PANTHER" id="PTHR10799">
    <property type="entry name" value="SNF2/RAD54 HELICASE FAMILY"/>
    <property type="match status" value="1"/>
</dbReference>
<dbReference type="GO" id="GO:0005524">
    <property type="term" value="F:ATP binding"/>
    <property type="evidence" value="ECO:0007669"/>
    <property type="project" value="InterPro"/>
</dbReference>
<reference evidence="4 5" key="1">
    <citation type="journal article" date="2013" name="Front. Microbiol.">
        <title>The genome of Nitrospina gracilis illuminates the metabolism and evolution of the major marine nitrite oxidizer.</title>
        <authorList>
            <person name="Luecker S."/>
            <person name="Nowka B."/>
            <person name="Rattei T."/>
            <person name="Spieck E."/>
            <person name="and Daims H."/>
        </authorList>
    </citation>
    <scope>NUCLEOTIDE SEQUENCE [LARGE SCALE GENOMIC DNA]</scope>
    <source>
        <strain evidence="4 5">3/211</strain>
    </source>
</reference>
<dbReference type="EMBL" id="CAQJ01000031">
    <property type="protein sequence ID" value="CCQ90383.1"/>
    <property type="molecule type" value="Genomic_DNA"/>
</dbReference>
<accession>M1YIR2</accession>
<dbReference type="PROSITE" id="PS51194">
    <property type="entry name" value="HELICASE_CTER"/>
    <property type="match status" value="1"/>
</dbReference>
<dbReference type="RefSeq" id="WP_005007799.1">
    <property type="nucleotide sequence ID" value="NZ_HG422173.1"/>
</dbReference>
<evidence type="ECO:0000313" key="4">
    <source>
        <dbReference type="EMBL" id="CCQ90383.1"/>
    </source>
</evidence>
<dbReference type="InterPro" id="IPR027417">
    <property type="entry name" value="P-loop_NTPase"/>
</dbReference>
<protein>
    <submittedName>
        <fullName evidence="4">Uncharacterized protein</fullName>
    </submittedName>
</protein>
<dbReference type="InterPro" id="IPR014001">
    <property type="entry name" value="Helicase_ATP-bd"/>
</dbReference>
<dbReference type="Pfam" id="PF00176">
    <property type="entry name" value="SNF2-rel_dom"/>
    <property type="match status" value="1"/>
</dbReference>
<gene>
    <name evidence="4" type="ORF">NITGR_280099</name>
</gene>
<dbReference type="GO" id="GO:0016787">
    <property type="term" value="F:hydrolase activity"/>
    <property type="evidence" value="ECO:0007669"/>
    <property type="project" value="UniProtKB-KW"/>
</dbReference>
<comment type="caution">
    <text evidence="4">The sequence shown here is derived from an EMBL/GenBank/DDBJ whole genome shotgun (WGS) entry which is preliminary data.</text>
</comment>
<dbReference type="InterPro" id="IPR000330">
    <property type="entry name" value="SNF2_N"/>
</dbReference>
<organism evidence="4 5">
    <name type="scientific">Nitrospina gracilis (strain 3/211)</name>
    <dbReference type="NCBI Taxonomy" id="1266370"/>
    <lineage>
        <taxon>Bacteria</taxon>
        <taxon>Pseudomonadati</taxon>
        <taxon>Nitrospinota/Tectimicrobiota group</taxon>
        <taxon>Nitrospinota</taxon>
        <taxon>Nitrospinia</taxon>
        <taxon>Nitrospinales</taxon>
        <taxon>Nitrospinaceae</taxon>
        <taxon>Nitrospina</taxon>
    </lineage>
</organism>
<dbReference type="HOGENOM" id="CLU_489863_0_0_0"/>
<dbReference type="Gene3D" id="3.40.50.300">
    <property type="entry name" value="P-loop containing nucleotide triphosphate hydrolases"/>
    <property type="match status" value="1"/>
</dbReference>
<evidence type="ECO:0000313" key="5">
    <source>
        <dbReference type="Proteomes" id="UP000011704"/>
    </source>
</evidence>
<keyword evidence="5" id="KW-1185">Reference proteome</keyword>
<dbReference type="InterPro" id="IPR049730">
    <property type="entry name" value="SNF2/RAD54-like_C"/>
</dbReference>
<dbReference type="AlphaFoldDB" id="M1YIR2"/>
<dbReference type="OrthoDB" id="9814088at2"/>
<dbReference type="PROSITE" id="PS51192">
    <property type="entry name" value="HELICASE_ATP_BIND_1"/>
    <property type="match status" value="1"/>
</dbReference>